<feature type="domain" description="Multidrug resistance protein MdtA-like C-terminal permuted SH3" evidence="3">
    <location>
        <begin position="297"/>
        <end position="356"/>
    </location>
</feature>
<evidence type="ECO:0000313" key="6">
    <source>
        <dbReference type="Proteomes" id="UP000199256"/>
    </source>
</evidence>
<evidence type="ECO:0000259" key="3">
    <source>
        <dbReference type="Pfam" id="PF25967"/>
    </source>
</evidence>
<reference evidence="6" key="1">
    <citation type="submission" date="2016-10" db="EMBL/GenBank/DDBJ databases">
        <authorList>
            <person name="Varghese N."/>
            <person name="Submissions S."/>
        </authorList>
    </citation>
    <scope>NUCLEOTIDE SEQUENCE [LARGE SCALE GENOMIC DNA]</scope>
    <source>
        <strain evidence="6">DSM 241</strain>
    </source>
</reference>
<dbReference type="Pfam" id="PF25967">
    <property type="entry name" value="RND-MFP_C"/>
    <property type="match status" value="1"/>
</dbReference>
<gene>
    <name evidence="5" type="ORF">SAMN05444515_106131</name>
</gene>
<dbReference type="GO" id="GO:0015562">
    <property type="term" value="F:efflux transmembrane transporter activity"/>
    <property type="evidence" value="ECO:0007669"/>
    <property type="project" value="TreeGrafter"/>
</dbReference>
<feature type="domain" description="CzcB-like barrel-sandwich hybrid" evidence="4">
    <location>
        <begin position="71"/>
        <end position="210"/>
    </location>
</feature>
<organism evidence="5 6">
    <name type="scientific">Ectothiorhodospira marina</name>
    <dbReference type="NCBI Taxonomy" id="1396821"/>
    <lineage>
        <taxon>Bacteria</taxon>
        <taxon>Pseudomonadati</taxon>
        <taxon>Pseudomonadota</taxon>
        <taxon>Gammaproteobacteria</taxon>
        <taxon>Chromatiales</taxon>
        <taxon>Ectothiorhodospiraceae</taxon>
        <taxon>Ectothiorhodospira</taxon>
    </lineage>
</organism>
<dbReference type="Pfam" id="PF25973">
    <property type="entry name" value="BSH_CzcB"/>
    <property type="match status" value="1"/>
</dbReference>
<dbReference type="RefSeq" id="WP_218140408.1">
    <property type="nucleotide sequence ID" value="NZ_FOAA01000006.1"/>
</dbReference>
<evidence type="ECO:0000259" key="4">
    <source>
        <dbReference type="Pfam" id="PF25973"/>
    </source>
</evidence>
<dbReference type="Proteomes" id="UP000199256">
    <property type="component" value="Unassembled WGS sequence"/>
</dbReference>
<evidence type="ECO:0000256" key="1">
    <source>
        <dbReference type="ARBA" id="ARBA00009477"/>
    </source>
</evidence>
<dbReference type="GO" id="GO:1990281">
    <property type="term" value="C:efflux pump complex"/>
    <property type="evidence" value="ECO:0007669"/>
    <property type="project" value="TreeGrafter"/>
</dbReference>
<dbReference type="Gene3D" id="2.40.420.20">
    <property type="match status" value="1"/>
</dbReference>
<dbReference type="AlphaFoldDB" id="A0A1H7KVQ5"/>
<dbReference type="PANTHER" id="PTHR30469">
    <property type="entry name" value="MULTIDRUG RESISTANCE PROTEIN MDTA"/>
    <property type="match status" value="1"/>
</dbReference>
<dbReference type="PANTHER" id="PTHR30469:SF15">
    <property type="entry name" value="HLYD FAMILY OF SECRETION PROTEINS"/>
    <property type="match status" value="1"/>
</dbReference>
<comment type="similarity">
    <text evidence="1">Belongs to the membrane fusion protein (MFP) (TC 8.A.1) family.</text>
</comment>
<dbReference type="InterPro" id="IPR006143">
    <property type="entry name" value="RND_pump_MFP"/>
</dbReference>
<name>A0A1H7KVQ5_9GAMM</name>
<sequence length="376" mass="42165">MAQAMVAAVEPVVIFLEKNKEYYFWVFGCLMLLSQTALANVPGVELARVEKSEVIEEVRLNGTVNALRTSALSTLVPGQVDEVMVEVGDRVHQGDPLIRLDSELAQLTLESARAETREARARLAEARRRLEEAERVGAGGHIARTEIGTRESEVATAEATVARLQAAERREQAVVRYHRIDAPFDGVVTERYSDLGEWVDPGSELLQLVDTENLRLDFRVPQEFHGRLDERTMLEVWLRGRAQEALQAEIRTVVPVNDAQARTFLIRAARPEGRDLPPGTALSGLLRIRQGEEGLSIPRDAINRYPEGRTTVWVAEQDDGDKGHYRVTEQRVRLGVSYDERVVVTNGLKEGQWVVSRGNEVLEEGMRVRLSEREGN</sequence>
<dbReference type="Gene3D" id="1.10.287.470">
    <property type="entry name" value="Helix hairpin bin"/>
    <property type="match status" value="1"/>
</dbReference>
<dbReference type="Gene3D" id="2.40.30.170">
    <property type="match status" value="1"/>
</dbReference>
<protein>
    <submittedName>
        <fullName evidence="5">RND family efflux transporter, MFP subunit</fullName>
    </submittedName>
</protein>
<dbReference type="InterPro" id="IPR058627">
    <property type="entry name" value="MdtA-like_C"/>
</dbReference>
<keyword evidence="2" id="KW-0175">Coiled coil</keyword>
<accession>A0A1H7KVQ5</accession>
<proteinExistence type="inferred from homology"/>
<dbReference type="EMBL" id="FOAA01000006">
    <property type="protein sequence ID" value="SEK90879.1"/>
    <property type="molecule type" value="Genomic_DNA"/>
</dbReference>
<dbReference type="SUPFAM" id="SSF111369">
    <property type="entry name" value="HlyD-like secretion proteins"/>
    <property type="match status" value="1"/>
</dbReference>
<dbReference type="STRING" id="1396821.SAMN05444515_106131"/>
<keyword evidence="6" id="KW-1185">Reference proteome</keyword>
<dbReference type="NCBIfam" id="TIGR01730">
    <property type="entry name" value="RND_mfp"/>
    <property type="match status" value="1"/>
</dbReference>
<feature type="coiled-coil region" evidence="2">
    <location>
        <begin position="97"/>
        <end position="136"/>
    </location>
</feature>
<dbReference type="Gene3D" id="2.40.50.100">
    <property type="match status" value="1"/>
</dbReference>
<evidence type="ECO:0000256" key="2">
    <source>
        <dbReference type="SAM" id="Coils"/>
    </source>
</evidence>
<evidence type="ECO:0000313" key="5">
    <source>
        <dbReference type="EMBL" id="SEK90879.1"/>
    </source>
</evidence>
<dbReference type="InterPro" id="IPR058647">
    <property type="entry name" value="BSH_CzcB-like"/>
</dbReference>